<organism evidence="2 3">
    <name type="scientific">Comamonas thiooxydans</name>
    <dbReference type="NCBI Taxonomy" id="363952"/>
    <lineage>
        <taxon>Bacteria</taxon>
        <taxon>Pseudomonadati</taxon>
        <taxon>Pseudomonadota</taxon>
        <taxon>Betaproteobacteria</taxon>
        <taxon>Burkholderiales</taxon>
        <taxon>Comamonadaceae</taxon>
        <taxon>Comamonas</taxon>
    </lineage>
</organism>
<dbReference type="EMBL" id="JAOCEK010000048">
    <property type="protein sequence ID" value="MDH1337563.1"/>
    <property type="molecule type" value="Genomic_DNA"/>
</dbReference>
<proteinExistence type="predicted"/>
<dbReference type="Proteomes" id="UP001161065">
    <property type="component" value="Unassembled WGS sequence"/>
</dbReference>
<feature type="compositionally biased region" description="Acidic residues" evidence="1">
    <location>
        <begin position="1"/>
        <end position="24"/>
    </location>
</feature>
<evidence type="ECO:0000313" key="2">
    <source>
        <dbReference type="EMBL" id="MDH1337563.1"/>
    </source>
</evidence>
<dbReference type="RefSeq" id="WP_201742879.1">
    <property type="nucleotide sequence ID" value="NZ_JAOCAU010000053.1"/>
</dbReference>
<protein>
    <submittedName>
        <fullName evidence="2">Uncharacterized protein</fullName>
    </submittedName>
</protein>
<dbReference type="AlphaFoldDB" id="A0AA42TXP2"/>
<gene>
    <name evidence="2" type="ORF">N5D63_25880</name>
</gene>
<evidence type="ECO:0000313" key="3">
    <source>
        <dbReference type="Proteomes" id="UP001161065"/>
    </source>
</evidence>
<name>A0AA42TXP2_9BURK</name>
<sequence length="65" mass="7249">MSEEQDPDLDNQTEGDELPEENGADDVSLRPGPNADDQADIEQYISAEVRALYDVYSYRHIGGSF</sequence>
<evidence type="ECO:0000256" key="1">
    <source>
        <dbReference type="SAM" id="MobiDB-lite"/>
    </source>
</evidence>
<feature type="region of interest" description="Disordered" evidence="1">
    <location>
        <begin position="1"/>
        <end position="41"/>
    </location>
</feature>
<accession>A0AA42TXP2</accession>
<comment type="caution">
    <text evidence="2">The sequence shown here is derived from an EMBL/GenBank/DDBJ whole genome shotgun (WGS) entry which is preliminary data.</text>
</comment>
<reference evidence="2" key="1">
    <citation type="submission" date="2022-09" db="EMBL/GenBank/DDBJ databases">
        <title>Intensive care unit water sources are persistently colonized with multi-drug resistant bacteria and are the site of extensive horizontal gene transfer of antibiotic resistance genes.</title>
        <authorList>
            <person name="Diorio-Toth L."/>
        </authorList>
    </citation>
    <scope>NUCLEOTIDE SEQUENCE</scope>
    <source>
        <strain evidence="2">GD03832</strain>
    </source>
</reference>